<organism evidence="1 2">
    <name type="scientific">Cinchona calisaya</name>
    <dbReference type="NCBI Taxonomy" id="153742"/>
    <lineage>
        <taxon>Eukaryota</taxon>
        <taxon>Viridiplantae</taxon>
        <taxon>Streptophyta</taxon>
        <taxon>Embryophyta</taxon>
        <taxon>Tracheophyta</taxon>
        <taxon>Spermatophyta</taxon>
        <taxon>Magnoliopsida</taxon>
        <taxon>eudicotyledons</taxon>
        <taxon>Gunneridae</taxon>
        <taxon>Pentapetalae</taxon>
        <taxon>asterids</taxon>
        <taxon>lamiids</taxon>
        <taxon>Gentianales</taxon>
        <taxon>Rubiaceae</taxon>
        <taxon>Cinchonoideae</taxon>
        <taxon>Cinchoneae</taxon>
        <taxon>Cinchona</taxon>
    </lineage>
</organism>
<name>A0ABD2ZTX3_9GENT</name>
<reference evidence="1 2" key="1">
    <citation type="submission" date="2024-11" db="EMBL/GenBank/DDBJ databases">
        <title>A near-complete genome assembly of Cinchona calisaya.</title>
        <authorList>
            <person name="Lian D.C."/>
            <person name="Zhao X.W."/>
            <person name="Wei L."/>
        </authorList>
    </citation>
    <scope>NUCLEOTIDE SEQUENCE [LARGE SCALE GENOMIC DNA]</scope>
    <source>
        <tissue evidence="1">Nenye</tissue>
    </source>
</reference>
<proteinExistence type="predicted"/>
<keyword evidence="2" id="KW-1185">Reference proteome</keyword>
<gene>
    <name evidence="1" type="ORF">ACH5RR_015695</name>
</gene>
<sequence>MSDQTPEIAIDDSAGWQVSTIAAATRELDTSCLAAARQKGKNTTTNVDKEAIAAASQRKKDAAAVPTTTNAAAVPFFHHSTASATENKKHMDDIEAENQHFAAAGMGKINPATARVKGLDAAAERAATSVAKITEISDIADTILQRKEAIATVKQPQNTITDIDSVVAP</sequence>
<dbReference type="AlphaFoldDB" id="A0ABD2ZTX3"/>
<comment type="caution">
    <text evidence="1">The sequence shown here is derived from an EMBL/GenBank/DDBJ whole genome shotgun (WGS) entry which is preliminary data.</text>
</comment>
<dbReference type="EMBL" id="JBJUIK010000007">
    <property type="protein sequence ID" value="KAL3522861.1"/>
    <property type="molecule type" value="Genomic_DNA"/>
</dbReference>
<evidence type="ECO:0000313" key="2">
    <source>
        <dbReference type="Proteomes" id="UP001630127"/>
    </source>
</evidence>
<protein>
    <submittedName>
        <fullName evidence="1">Uncharacterized protein</fullName>
    </submittedName>
</protein>
<accession>A0ABD2ZTX3</accession>
<evidence type="ECO:0000313" key="1">
    <source>
        <dbReference type="EMBL" id="KAL3522861.1"/>
    </source>
</evidence>
<dbReference type="Proteomes" id="UP001630127">
    <property type="component" value="Unassembled WGS sequence"/>
</dbReference>